<evidence type="ECO:0000256" key="1">
    <source>
        <dbReference type="SAM" id="Coils"/>
    </source>
</evidence>
<gene>
    <name evidence="2" type="ORF">NCTC13830_02045</name>
</gene>
<dbReference type="Proteomes" id="UP000254047">
    <property type="component" value="Unassembled WGS sequence"/>
</dbReference>
<dbReference type="AlphaFoldDB" id="A0A380G2B9"/>
<keyword evidence="1" id="KW-0175">Coiled coil</keyword>
<dbReference type="RefSeq" id="WP_167849374.1">
    <property type="nucleotide sequence ID" value="NZ_PPQT01000025.1"/>
</dbReference>
<protein>
    <submittedName>
        <fullName evidence="2">Uncharacterized protein</fullName>
    </submittedName>
</protein>
<evidence type="ECO:0000313" key="2">
    <source>
        <dbReference type="EMBL" id="SUM44637.1"/>
    </source>
</evidence>
<organism evidence="2 3">
    <name type="scientific">Staphylococcus petrasii</name>
    <dbReference type="NCBI Taxonomy" id="1276936"/>
    <lineage>
        <taxon>Bacteria</taxon>
        <taxon>Bacillati</taxon>
        <taxon>Bacillota</taxon>
        <taxon>Bacilli</taxon>
        <taxon>Bacillales</taxon>
        <taxon>Staphylococcaceae</taxon>
        <taxon>Staphylococcus</taxon>
    </lineage>
</organism>
<sequence>MQYVTVAYSELKRLIEQEVRLKDRVAVLEDELHEKDKQLKVFEWRDRVDK</sequence>
<proteinExistence type="predicted"/>
<name>A0A380G2B9_9STAP</name>
<reference evidence="2 3" key="1">
    <citation type="submission" date="2018-06" db="EMBL/GenBank/DDBJ databases">
        <authorList>
            <consortium name="Pathogen Informatics"/>
            <person name="Doyle S."/>
        </authorList>
    </citation>
    <scope>NUCLEOTIDE SEQUENCE [LARGE SCALE GENOMIC DNA]</scope>
    <source>
        <strain evidence="2 3">NCTC13830</strain>
    </source>
</reference>
<accession>A0A380G2B9</accession>
<feature type="coiled-coil region" evidence="1">
    <location>
        <begin position="11"/>
        <end position="38"/>
    </location>
</feature>
<evidence type="ECO:0000313" key="3">
    <source>
        <dbReference type="Proteomes" id="UP000254047"/>
    </source>
</evidence>
<dbReference type="EMBL" id="UHDO01000001">
    <property type="protein sequence ID" value="SUM44637.1"/>
    <property type="molecule type" value="Genomic_DNA"/>
</dbReference>